<name>A0ABT7PH82_9BACT</name>
<accession>A0ABT7PH82</accession>
<keyword evidence="2" id="KW-1185">Reference proteome</keyword>
<dbReference type="Proteomes" id="UP001239462">
    <property type="component" value="Unassembled WGS sequence"/>
</dbReference>
<evidence type="ECO:0000313" key="2">
    <source>
        <dbReference type="Proteomes" id="UP001239462"/>
    </source>
</evidence>
<protein>
    <recommendedName>
        <fullName evidence="3">Calcium-binding protein</fullName>
    </recommendedName>
</protein>
<dbReference type="Gene3D" id="2.160.20.160">
    <property type="match status" value="1"/>
</dbReference>
<evidence type="ECO:0008006" key="3">
    <source>
        <dbReference type="Google" id="ProtNLM"/>
    </source>
</evidence>
<gene>
    <name evidence="1" type="ORF">QTN89_10540</name>
</gene>
<comment type="caution">
    <text evidence="1">The sequence shown here is derived from an EMBL/GenBank/DDBJ whole genome shotgun (WGS) entry which is preliminary data.</text>
</comment>
<proteinExistence type="predicted"/>
<dbReference type="RefSeq" id="WP_149497536.1">
    <property type="nucleotide sequence ID" value="NZ_CP141221.1"/>
</dbReference>
<dbReference type="EMBL" id="JASZZN010000006">
    <property type="protein sequence ID" value="MDM4015869.1"/>
    <property type="molecule type" value="Genomic_DNA"/>
</dbReference>
<reference evidence="1 2" key="1">
    <citation type="submission" date="2023-06" db="EMBL/GenBank/DDBJ databases">
        <title>Roseiconus lacunae JC819 isolated from Gulf of Mannar region, Tamil Nadu.</title>
        <authorList>
            <person name="Pk S."/>
            <person name="Ch S."/>
            <person name="Ch V.R."/>
        </authorList>
    </citation>
    <scope>NUCLEOTIDE SEQUENCE [LARGE SCALE GENOMIC DNA]</scope>
    <source>
        <strain evidence="1 2">JC819</strain>
    </source>
</reference>
<sequence length="290" mass="31384">MKRDSHKRRIGSGFQQVDQRLLMAGDVGVQMIGNDLHIVGNGSSNRVDVARVNGSIRVTGNYLYGATTINGQSSPFEVNASTVDDVFISMNGGNDRVFVNNLQLNNTSHGDLVIDTDSGNDLVGVYNTIARDIVIRTHSHNDEVIVAYSNATDDIDIELGSGHDELDLYHASAGDWIDIDGDTGNDDVAIQYSSAADKLYADMDSGDDIVWINEGDYEDIEINGGKDDDRVTLQGVTVDDRLDIELHDGYDQLYINNTLVGGSINLDGGDDADKVGGSGNNFNVYALFKN</sequence>
<evidence type="ECO:0000313" key="1">
    <source>
        <dbReference type="EMBL" id="MDM4015869.1"/>
    </source>
</evidence>
<organism evidence="1 2">
    <name type="scientific">Roseiconus lacunae</name>
    <dbReference type="NCBI Taxonomy" id="2605694"/>
    <lineage>
        <taxon>Bacteria</taxon>
        <taxon>Pseudomonadati</taxon>
        <taxon>Planctomycetota</taxon>
        <taxon>Planctomycetia</taxon>
        <taxon>Pirellulales</taxon>
        <taxon>Pirellulaceae</taxon>
        <taxon>Roseiconus</taxon>
    </lineage>
</organism>